<evidence type="ECO:0000313" key="2">
    <source>
        <dbReference type="Proteomes" id="UP001317191"/>
    </source>
</evidence>
<sequence>MKTKNILLLAFFLVVIAQLAVPLRMILHNNDVLKTGKIYKFKTEPIDPHDPFRGKFIRLYFKENHLVLKRKIDINKDLYAIIANDKKGFARIVKISNTEPKTEEFLKVKALSINEYGNEHQIWIEFPFERFYMNEYKASEAEKAYNESSRNQSSNTYAVIAIKNGEGIIKDVMIDDISINEYLQKNNKPL</sequence>
<evidence type="ECO:0000313" key="1">
    <source>
        <dbReference type="EMBL" id="MCL9808822.1"/>
    </source>
</evidence>
<dbReference type="Pfam" id="PF14345">
    <property type="entry name" value="GDYXXLXY"/>
    <property type="match status" value="1"/>
</dbReference>
<gene>
    <name evidence="1" type="ORF">NAT50_05555</name>
</gene>
<dbReference type="EMBL" id="JAMLJM010000003">
    <property type="protein sequence ID" value="MCL9808822.1"/>
    <property type="molecule type" value="Genomic_DNA"/>
</dbReference>
<keyword evidence="2" id="KW-1185">Reference proteome</keyword>
<comment type="caution">
    <text evidence="1">The sequence shown here is derived from an EMBL/GenBank/DDBJ whole genome shotgun (WGS) entry which is preliminary data.</text>
</comment>
<organism evidence="1 2">
    <name type="scientific">Flavobacterium luminosum</name>
    <dbReference type="NCBI Taxonomy" id="2949086"/>
    <lineage>
        <taxon>Bacteria</taxon>
        <taxon>Pseudomonadati</taxon>
        <taxon>Bacteroidota</taxon>
        <taxon>Flavobacteriia</taxon>
        <taxon>Flavobacteriales</taxon>
        <taxon>Flavobacteriaceae</taxon>
        <taxon>Flavobacterium</taxon>
    </lineage>
</organism>
<accession>A0ABT0TMV7</accession>
<protein>
    <submittedName>
        <fullName evidence="1">GDYXXLXY domain-containing protein</fullName>
    </submittedName>
</protein>
<dbReference type="RefSeq" id="WP_250592209.1">
    <property type="nucleotide sequence ID" value="NZ_JAMLJM010000003.1"/>
</dbReference>
<dbReference type="Proteomes" id="UP001317191">
    <property type="component" value="Unassembled WGS sequence"/>
</dbReference>
<reference evidence="1 2" key="1">
    <citation type="submission" date="2022-05" db="EMBL/GenBank/DDBJ databases">
        <title>Flavobacterium sp., isolated from activated sludge.</title>
        <authorList>
            <person name="Ran Q."/>
        </authorList>
    </citation>
    <scope>NUCLEOTIDE SEQUENCE [LARGE SCALE GENOMIC DNA]</scope>
    <source>
        <strain evidence="1 2">HXWNR70</strain>
    </source>
</reference>
<proteinExistence type="predicted"/>
<name>A0ABT0TMV7_9FLAO</name>
<dbReference type="InterPro" id="IPR025833">
    <property type="entry name" value="GDYXXLXY"/>
</dbReference>